<protein>
    <recommendedName>
        <fullName evidence="6">Large ribosomal subunit protein mL43</fullName>
    </recommendedName>
</protein>
<dbReference type="SMART" id="SM00916">
    <property type="entry name" value="L51_S25_CI-B8"/>
    <property type="match status" value="1"/>
</dbReference>
<keyword evidence="3" id="KW-0689">Ribosomal protein</keyword>
<feature type="domain" description="Ribosomal protein/NADH dehydrogenase" evidence="7">
    <location>
        <begin position="18"/>
        <end position="96"/>
    </location>
</feature>
<dbReference type="OMA" id="ISKWIDL"/>
<name>K0S1V6_THAOC</name>
<evidence type="ECO:0000256" key="5">
    <source>
        <dbReference type="ARBA" id="ARBA00023274"/>
    </source>
</evidence>
<dbReference type="SUPFAM" id="SSF52833">
    <property type="entry name" value="Thioredoxin-like"/>
    <property type="match status" value="1"/>
</dbReference>
<dbReference type="Gene3D" id="3.40.30.10">
    <property type="entry name" value="Glutaredoxin"/>
    <property type="match status" value="1"/>
</dbReference>
<evidence type="ECO:0000256" key="6">
    <source>
        <dbReference type="ARBA" id="ARBA00035188"/>
    </source>
</evidence>
<evidence type="ECO:0000259" key="7">
    <source>
        <dbReference type="SMART" id="SM00916"/>
    </source>
</evidence>
<evidence type="ECO:0000313" key="8">
    <source>
        <dbReference type="EMBL" id="EJK58754.1"/>
    </source>
</evidence>
<accession>K0S1V6</accession>
<dbReference type="GO" id="GO:0032543">
    <property type="term" value="P:mitochondrial translation"/>
    <property type="evidence" value="ECO:0007669"/>
    <property type="project" value="InterPro"/>
</dbReference>
<gene>
    <name evidence="8" type="ORF">THAOC_21097</name>
</gene>
<proteinExistence type="inferred from homology"/>
<keyword evidence="4" id="KW-0496">Mitochondrion</keyword>
<sequence>MATRGIQQLKKLNIRYCEVGGSSAAVRSYLKQSSPSSHLVNFARENPNVQIHVLPRNGHHPYIQGEYVTGQSKQICVKNADDKRIRSVMAMLRNSSGRKLVKLGGLAVRGDCPSVQGVWTPMLDLGTEPFEMKVVEG</sequence>
<keyword evidence="9" id="KW-1185">Reference proteome</keyword>
<evidence type="ECO:0000256" key="1">
    <source>
        <dbReference type="ARBA" id="ARBA00004173"/>
    </source>
</evidence>
<dbReference type="PANTHER" id="PTHR21396">
    <property type="entry name" value="39S RIBOSOMAL PROTEIN L43"/>
    <property type="match status" value="1"/>
</dbReference>
<evidence type="ECO:0000256" key="3">
    <source>
        <dbReference type="ARBA" id="ARBA00022980"/>
    </source>
</evidence>
<comment type="caution">
    <text evidence="8">The sequence shown here is derived from an EMBL/GenBank/DDBJ whole genome shotgun (WGS) entry which is preliminary data.</text>
</comment>
<comment type="subcellular location">
    <subcellularLocation>
        <location evidence="1">Mitochondrion</location>
    </subcellularLocation>
</comment>
<dbReference type="InterPro" id="IPR036249">
    <property type="entry name" value="Thioredoxin-like_sf"/>
</dbReference>
<dbReference type="AlphaFoldDB" id="K0S1V6"/>
<comment type="similarity">
    <text evidence="2">Belongs to the mitochondrion-specific ribosomal protein mL43 family.</text>
</comment>
<organism evidence="8 9">
    <name type="scientific">Thalassiosira oceanica</name>
    <name type="common">Marine diatom</name>
    <dbReference type="NCBI Taxonomy" id="159749"/>
    <lineage>
        <taxon>Eukaryota</taxon>
        <taxon>Sar</taxon>
        <taxon>Stramenopiles</taxon>
        <taxon>Ochrophyta</taxon>
        <taxon>Bacillariophyta</taxon>
        <taxon>Coscinodiscophyceae</taxon>
        <taxon>Thalassiosirophycidae</taxon>
        <taxon>Thalassiosirales</taxon>
        <taxon>Thalassiosiraceae</taxon>
        <taxon>Thalassiosira</taxon>
    </lineage>
</organism>
<dbReference type="eggNOG" id="KOG3445">
    <property type="taxonomic scope" value="Eukaryota"/>
</dbReference>
<dbReference type="InterPro" id="IPR007741">
    <property type="entry name" value="Ribosomal_mL43/mS25/NADH_DH"/>
</dbReference>
<evidence type="ECO:0000256" key="4">
    <source>
        <dbReference type="ARBA" id="ARBA00023128"/>
    </source>
</evidence>
<dbReference type="Proteomes" id="UP000266841">
    <property type="component" value="Unassembled WGS sequence"/>
</dbReference>
<keyword evidence="5" id="KW-0687">Ribonucleoprotein</keyword>
<dbReference type="EMBL" id="AGNL01024308">
    <property type="protein sequence ID" value="EJK58754.1"/>
    <property type="molecule type" value="Genomic_DNA"/>
</dbReference>
<dbReference type="PANTHER" id="PTHR21396:SF2">
    <property type="entry name" value="LARGE RIBOSOMAL SUBUNIT PROTEIN ML43"/>
    <property type="match status" value="1"/>
</dbReference>
<dbReference type="InterPro" id="IPR039927">
    <property type="entry name" value="Ribosomal_mL43"/>
</dbReference>
<dbReference type="Pfam" id="PF05047">
    <property type="entry name" value="L51_S25_CI-B8"/>
    <property type="match status" value="1"/>
</dbReference>
<evidence type="ECO:0000313" key="9">
    <source>
        <dbReference type="Proteomes" id="UP000266841"/>
    </source>
</evidence>
<evidence type="ECO:0000256" key="2">
    <source>
        <dbReference type="ARBA" id="ARBA00006073"/>
    </source>
</evidence>
<dbReference type="OrthoDB" id="88at2759"/>
<dbReference type="GO" id="GO:0005762">
    <property type="term" value="C:mitochondrial large ribosomal subunit"/>
    <property type="evidence" value="ECO:0007669"/>
    <property type="project" value="TreeGrafter"/>
</dbReference>
<reference evidence="8 9" key="1">
    <citation type="journal article" date="2012" name="Genome Biol.">
        <title>Genome and low-iron response of an oceanic diatom adapted to chronic iron limitation.</title>
        <authorList>
            <person name="Lommer M."/>
            <person name="Specht M."/>
            <person name="Roy A.S."/>
            <person name="Kraemer L."/>
            <person name="Andreson R."/>
            <person name="Gutowska M.A."/>
            <person name="Wolf J."/>
            <person name="Bergner S.V."/>
            <person name="Schilhabel M.B."/>
            <person name="Klostermeier U.C."/>
            <person name="Beiko R.G."/>
            <person name="Rosenstiel P."/>
            <person name="Hippler M."/>
            <person name="Laroche J."/>
        </authorList>
    </citation>
    <scope>NUCLEOTIDE SEQUENCE [LARGE SCALE GENOMIC DNA]</scope>
    <source>
        <strain evidence="8 9">CCMP1005</strain>
    </source>
</reference>
<dbReference type="GO" id="GO:0003735">
    <property type="term" value="F:structural constituent of ribosome"/>
    <property type="evidence" value="ECO:0007669"/>
    <property type="project" value="InterPro"/>
</dbReference>